<accession>A0A5C5ZWM1</accession>
<feature type="domain" description="Cyclic-phosphate processing Receiver" evidence="1">
    <location>
        <begin position="1"/>
        <end position="88"/>
    </location>
</feature>
<dbReference type="InterPro" id="IPR046909">
    <property type="entry name" value="cREC_REC"/>
</dbReference>
<dbReference type="EMBL" id="SJPM01000014">
    <property type="protein sequence ID" value="TWT91669.1"/>
    <property type="molecule type" value="Genomic_DNA"/>
</dbReference>
<name>A0A5C5ZWM1_9BACT</name>
<comment type="caution">
    <text evidence="2">The sequence shown here is derived from an EMBL/GenBank/DDBJ whole genome shotgun (WGS) entry which is preliminary data.</text>
</comment>
<keyword evidence="3" id="KW-1185">Reference proteome</keyword>
<evidence type="ECO:0000259" key="1">
    <source>
        <dbReference type="Pfam" id="PF20274"/>
    </source>
</evidence>
<organism evidence="2 3">
    <name type="scientific">Neorhodopirellula pilleata</name>
    <dbReference type="NCBI Taxonomy" id="2714738"/>
    <lineage>
        <taxon>Bacteria</taxon>
        <taxon>Pseudomonadati</taxon>
        <taxon>Planctomycetota</taxon>
        <taxon>Planctomycetia</taxon>
        <taxon>Pirellulales</taxon>
        <taxon>Pirellulaceae</taxon>
        <taxon>Neorhodopirellula</taxon>
    </lineage>
</organism>
<dbReference type="OrthoDB" id="5124760at2"/>
<dbReference type="Proteomes" id="UP000316213">
    <property type="component" value="Unassembled WGS sequence"/>
</dbReference>
<dbReference type="RefSeq" id="WP_146581088.1">
    <property type="nucleotide sequence ID" value="NZ_SJPM01000014.1"/>
</dbReference>
<dbReference type="Pfam" id="PF20274">
    <property type="entry name" value="cREC_REC"/>
    <property type="match status" value="1"/>
</dbReference>
<protein>
    <recommendedName>
        <fullName evidence="1">Cyclic-phosphate processing Receiver domain-containing protein</fullName>
    </recommendedName>
</protein>
<proteinExistence type="predicted"/>
<gene>
    <name evidence="2" type="ORF">Pla100_50880</name>
</gene>
<sequence length="97" mass="11143">MKVYLDDERATPKGWTRVYWPEEAIELLRKGMVEVISLDHDLGNDDRGTGYDVVKWIEEQVVTAGFVPPEMRVHSGNVSARTKMELGIRSIERLAKR</sequence>
<evidence type="ECO:0000313" key="3">
    <source>
        <dbReference type="Proteomes" id="UP000316213"/>
    </source>
</evidence>
<dbReference type="AlphaFoldDB" id="A0A5C5ZWM1"/>
<reference evidence="2 3" key="1">
    <citation type="submission" date="2019-02" db="EMBL/GenBank/DDBJ databases">
        <title>Deep-cultivation of Planctomycetes and their phenomic and genomic characterization uncovers novel biology.</title>
        <authorList>
            <person name="Wiegand S."/>
            <person name="Jogler M."/>
            <person name="Boedeker C."/>
            <person name="Pinto D."/>
            <person name="Vollmers J."/>
            <person name="Rivas-Marin E."/>
            <person name="Kohn T."/>
            <person name="Peeters S.H."/>
            <person name="Heuer A."/>
            <person name="Rast P."/>
            <person name="Oberbeckmann S."/>
            <person name="Bunk B."/>
            <person name="Jeske O."/>
            <person name="Meyerdierks A."/>
            <person name="Storesund J.E."/>
            <person name="Kallscheuer N."/>
            <person name="Luecker S."/>
            <person name="Lage O.M."/>
            <person name="Pohl T."/>
            <person name="Merkel B.J."/>
            <person name="Hornburger P."/>
            <person name="Mueller R.-W."/>
            <person name="Bruemmer F."/>
            <person name="Labrenz M."/>
            <person name="Spormann A.M."/>
            <person name="Op Den Camp H."/>
            <person name="Overmann J."/>
            <person name="Amann R."/>
            <person name="Jetten M.S.M."/>
            <person name="Mascher T."/>
            <person name="Medema M.H."/>
            <person name="Devos D.P."/>
            <person name="Kaster A.-K."/>
            <person name="Ovreas L."/>
            <person name="Rohde M."/>
            <person name="Galperin M.Y."/>
            <person name="Jogler C."/>
        </authorList>
    </citation>
    <scope>NUCLEOTIDE SEQUENCE [LARGE SCALE GENOMIC DNA]</scope>
    <source>
        <strain evidence="2 3">Pla100</strain>
    </source>
</reference>
<evidence type="ECO:0000313" key="2">
    <source>
        <dbReference type="EMBL" id="TWT91669.1"/>
    </source>
</evidence>